<sequence length="307" mass="30296">MKIKRHLAPVAGALLLVTGGASIALLGGGEATAAGTPSSAFGLELNIAGNTALDRTPSVVSTDGKPVTDSLVDLPVAPLLDGGLVVASAQNGSASAKVTGLGVGQDLLNTLGLSGATTKPLVDACKQITDALAPVGGVTGTINDTLLKGLDDALTQIGNATSGTGLDLSALGALKLDKLLPTQLDGLCEVLSGKLKLVGADSVVAECNGKTGTVTVAGLKALGLPVEIGTDAVNKKVEIPGLLNLTINRQTANADGTFTVDALYLNLLGQVELTVSSATCGNVTSGEIDPSDAPSPTPVESHVPVTG</sequence>
<keyword evidence="4" id="KW-1185">Reference proteome</keyword>
<protein>
    <submittedName>
        <fullName evidence="3">Choice-of-anchor P family protein</fullName>
    </submittedName>
</protein>
<evidence type="ECO:0000313" key="3">
    <source>
        <dbReference type="EMBL" id="MFD1248210.1"/>
    </source>
</evidence>
<evidence type="ECO:0000256" key="1">
    <source>
        <dbReference type="SAM" id="MobiDB-lite"/>
    </source>
</evidence>
<proteinExistence type="predicted"/>
<name>A0ABW3W187_9ACTN</name>
<accession>A0ABW3W187</accession>
<evidence type="ECO:0000313" key="4">
    <source>
        <dbReference type="Proteomes" id="UP001597229"/>
    </source>
</evidence>
<reference evidence="4" key="1">
    <citation type="journal article" date="2019" name="Int. J. Syst. Evol. Microbiol.">
        <title>The Global Catalogue of Microorganisms (GCM) 10K type strain sequencing project: providing services to taxonomists for standard genome sequencing and annotation.</title>
        <authorList>
            <consortium name="The Broad Institute Genomics Platform"/>
            <consortium name="The Broad Institute Genome Sequencing Center for Infectious Disease"/>
            <person name="Wu L."/>
            <person name="Ma J."/>
        </authorList>
    </citation>
    <scope>NUCLEOTIDE SEQUENCE [LARGE SCALE GENOMIC DNA]</scope>
    <source>
        <strain evidence="4">CCUG 52478</strain>
    </source>
</reference>
<dbReference type="NCBIfam" id="NF040603">
    <property type="entry name" value="choice_anch_P"/>
    <property type="match status" value="1"/>
</dbReference>
<evidence type="ECO:0000256" key="2">
    <source>
        <dbReference type="SAM" id="SignalP"/>
    </source>
</evidence>
<comment type="caution">
    <text evidence="3">The sequence shown here is derived from an EMBL/GenBank/DDBJ whole genome shotgun (WGS) entry which is preliminary data.</text>
</comment>
<organism evidence="3 4">
    <name type="scientific">Nocardioides ginsengisoli</name>
    <dbReference type="NCBI Taxonomy" id="363868"/>
    <lineage>
        <taxon>Bacteria</taxon>
        <taxon>Bacillati</taxon>
        <taxon>Actinomycetota</taxon>
        <taxon>Actinomycetes</taxon>
        <taxon>Propionibacteriales</taxon>
        <taxon>Nocardioidaceae</taxon>
        <taxon>Nocardioides</taxon>
    </lineage>
</organism>
<gene>
    <name evidence="3" type="ORF">ACFQ3F_10470</name>
</gene>
<feature type="chain" id="PRO_5047502007" evidence="2">
    <location>
        <begin position="24"/>
        <end position="307"/>
    </location>
</feature>
<feature type="region of interest" description="Disordered" evidence="1">
    <location>
        <begin position="285"/>
        <end position="307"/>
    </location>
</feature>
<dbReference type="RefSeq" id="WP_367920668.1">
    <property type="nucleotide sequence ID" value="NZ_BAABAC010000035.1"/>
</dbReference>
<keyword evidence="2" id="KW-0732">Signal</keyword>
<dbReference type="EMBL" id="JBHTLX010000014">
    <property type="protein sequence ID" value="MFD1248210.1"/>
    <property type="molecule type" value="Genomic_DNA"/>
</dbReference>
<dbReference type="Proteomes" id="UP001597229">
    <property type="component" value="Unassembled WGS sequence"/>
</dbReference>
<feature type="signal peptide" evidence="2">
    <location>
        <begin position="1"/>
        <end position="23"/>
    </location>
</feature>